<evidence type="ECO:0000256" key="1">
    <source>
        <dbReference type="ARBA" id="ARBA00004141"/>
    </source>
</evidence>
<dbReference type="PRINTS" id="PR00762">
    <property type="entry name" value="CLCHANNEL"/>
</dbReference>
<name>A0A0W8FC92_9ZZZZ</name>
<dbReference type="InterPro" id="IPR000644">
    <property type="entry name" value="CBS_dom"/>
</dbReference>
<feature type="transmembrane region" description="Helical" evidence="10">
    <location>
        <begin position="54"/>
        <end position="75"/>
    </location>
</feature>
<comment type="caution">
    <text evidence="12">The sequence shown here is derived from an EMBL/GenBank/DDBJ whole genome shotgun (WGS) entry which is preliminary data.</text>
</comment>
<evidence type="ECO:0000256" key="8">
    <source>
        <dbReference type="ARBA" id="ARBA00023214"/>
    </source>
</evidence>
<keyword evidence="3 10" id="KW-0812">Transmembrane</keyword>
<feature type="domain" description="CBS" evidence="11">
    <location>
        <begin position="450"/>
        <end position="505"/>
    </location>
</feature>
<dbReference type="InterPro" id="IPR046342">
    <property type="entry name" value="CBS_dom_sf"/>
</dbReference>
<dbReference type="GO" id="GO:0034707">
    <property type="term" value="C:chloride channel complex"/>
    <property type="evidence" value="ECO:0007669"/>
    <property type="project" value="UniProtKB-KW"/>
</dbReference>
<dbReference type="Pfam" id="PF00654">
    <property type="entry name" value="Voltage_CLC"/>
    <property type="match status" value="1"/>
</dbReference>
<feature type="transmembrane region" description="Helical" evidence="10">
    <location>
        <begin position="219"/>
        <end position="241"/>
    </location>
</feature>
<keyword evidence="7" id="KW-0869">Chloride channel</keyword>
<dbReference type="PANTHER" id="PTHR43427">
    <property type="entry name" value="CHLORIDE CHANNEL PROTEIN CLC-E"/>
    <property type="match status" value="1"/>
</dbReference>
<dbReference type="GO" id="GO:0005254">
    <property type="term" value="F:chloride channel activity"/>
    <property type="evidence" value="ECO:0007669"/>
    <property type="project" value="UniProtKB-KW"/>
</dbReference>
<sequence>MNIHLKLTEDLRWIYLDLLSIVVGISGGLGAVAFRKLVELSHDFFFGFLLPLLPNSYFVVLLPVLGGLIVGPLIYKLAPEAKGDGISHIMIALQRFTGDIRKRAGLVLIFTSAITLGSGGSAGREGPIALIGASAGSAIGKAIRLSARDLKVLTCCGVASGIAATFNAPMGGAIFSMEVISKKFTSLDAVPILLAAVVGKAVATELIDPVPEFVNPNFYFTTFDMVLCFFIGPLFGFLSFLWVKGYYFFEDRFQDLPLPDILKPAVGGLTAGVCGIFFFEFGIMGVGYEGINNVFMLAARAPATDLLLLLLALGLLKMLATSSTVGSGGSGGVFAPTLYIGTMFGLAAGMLAEILAPDQIANPLDYGLLGMGALFAGTAGAPLTCIFMITEMTGNYGGLPSLIICCITSYTVARILLKGGSIYTIKLMRKGIYLDLPQPVLSEVSVGEAMHKEVIAVSPLCRISEVRDGIYRYNYTGFPVVDEGRLVGMITFDDIRRIPPHEQEKMTVKEVAVRAPITINPHQSAKMAMDLMYENDVGRLAVVEKDNAQKLIGIITRSDVIRAYEREMKRSQDEALK</sequence>
<evidence type="ECO:0000256" key="9">
    <source>
        <dbReference type="ARBA" id="ARBA00023303"/>
    </source>
</evidence>
<keyword evidence="9" id="KW-0407">Ion channel</keyword>
<keyword evidence="8" id="KW-0868">Chloride</keyword>
<dbReference type="InterPro" id="IPR014743">
    <property type="entry name" value="Cl-channel_core"/>
</dbReference>
<dbReference type="AlphaFoldDB" id="A0A0W8FC92"/>
<reference evidence="12" key="1">
    <citation type="journal article" date="2015" name="Proc. Natl. Acad. Sci. U.S.A.">
        <title>Networks of energetic and metabolic interactions define dynamics in microbial communities.</title>
        <authorList>
            <person name="Embree M."/>
            <person name="Liu J.K."/>
            <person name="Al-Bassam M.M."/>
            <person name="Zengler K."/>
        </authorList>
    </citation>
    <scope>NUCLEOTIDE SEQUENCE</scope>
</reference>
<dbReference type="Gene3D" id="1.10.3080.10">
    <property type="entry name" value="Clc chloride channel"/>
    <property type="match status" value="1"/>
</dbReference>
<evidence type="ECO:0000256" key="4">
    <source>
        <dbReference type="ARBA" id="ARBA00022989"/>
    </source>
</evidence>
<dbReference type="InterPro" id="IPR001807">
    <property type="entry name" value="ClC"/>
</dbReference>
<feature type="transmembrane region" description="Helical" evidence="10">
    <location>
        <begin position="261"/>
        <end position="282"/>
    </location>
</feature>
<dbReference type="CDD" id="cd00400">
    <property type="entry name" value="Voltage_gated_ClC"/>
    <property type="match status" value="1"/>
</dbReference>
<feature type="transmembrane region" description="Helical" evidence="10">
    <location>
        <begin position="12"/>
        <end position="34"/>
    </location>
</feature>
<gene>
    <name evidence="12" type="ORF">ASZ90_011872</name>
</gene>
<dbReference type="SUPFAM" id="SSF54631">
    <property type="entry name" value="CBS-domain pair"/>
    <property type="match status" value="1"/>
</dbReference>
<accession>A0A0W8FC92</accession>
<evidence type="ECO:0000256" key="7">
    <source>
        <dbReference type="ARBA" id="ARBA00023173"/>
    </source>
</evidence>
<keyword evidence="5" id="KW-0406">Ion transport</keyword>
<dbReference type="Pfam" id="PF00571">
    <property type="entry name" value="CBS"/>
    <property type="match status" value="2"/>
</dbReference>
<evidence type="ECO:0000313" key="12">
    <source>
        <dbReference type="EMBL" id="KUG18417.1"/>
    </source>
</evidence>
<feature type="domain" description="CBS" evidence="11">
    <location>
        <begin position="512"/>
        <end position="574"/>
    </location>
</feature>
<dbReference type="InterPro" id="IPR050368">
    <property type="entry name" value="ClC-type_chloride_channel"/>
</dbReference>
<evidence type="ECO:0000256" key="5">
    <source>
        <dbReference type="ARBA" id="ARBA00023065"/>
    </source>
</evidence>
<keyword evidence="4 10" id="KW-1133">Transmembrane helix</keyword>
<dbReference type="PANTHER" id="PTHR43427:SF6">
    <property type="entry name" value="CHLORIDE CHANNEL PROTEIN CLC-E"/>
    <property type="match status" value="1"/>
</dbReference>
<evidence type="ECO:0000259" key="11">
    <source>
        <dbReference type="PROSITE" id="PS51371"/>
    </source>
</evidence>
<evidence type="ECO:0000256" key="6">
    <source>
        <dbReference type="ARBA" id="ARBA00023136"/>
    </source>
</evidence>
<evidence type="ECO:0000256" key="10">
    <source>
        <dbReference type="SAM" id="Phobius"/>
    </source>
</evidence>
<feature type="transmembrane region" description="Helical" evidence="10">
    <location>
        <begin position="336"/>
        <end position="356"/>
    </location>
</feature>
<feature type="transmembrane region" description="Helical" evidence="10">
    <location>
        <begin position="368"/>
        <end position="390"/>
    </location>
</feature>
<comment type="subcellular location">
    <subcellularLocation>
        <location evidence="1">Membrane</location>
        <topology evidence="1">Multi-pass membrane protein</topology>
    </subcellularLocation>
</comment>
<keyword evidence="6 10" id="KW-0472">Membrane</keyword>
<organism evidence="12">
    <name type="scientific">hydrocarbon metagenome</name>
    <dbReference type="NCBI Taxonomy" id="938273"/>
    <lineage>
        <taxon>unclassified sequences</taxon>
        <taxon>metagenomes</taxon>
        <taxon>ecological metagenomes</taxon>
    </lineage>
</organism>
<dbReference type="EMBL" id="LNQE01001382">
    <property type="protein sequence ID" value="KUG18417.1"/>
    <property type="molecule type" value="Genomic_DNA"/>
</dbReference>
<keyword evidence="2" id="KW-0813">Transport</keyword>
<dbReference type="SUPFAM" id="SSF81340">
    <property type="entry name" value="Clc chloride channel"/>
    <property type="match status" value="1"/>
</dbReference>
<dbReference type="PROSITE" id="PS51371">
    <property type="entry name" value="CBS"/>
    <property type="match status" value="2"/>
</dbReference>
<proteinExistence type="predicted"/>
<protein>
    <submittedName>
        <fullName evidence="12">Chloride channel protein</fullName>
    </submittedName>
</protein>
<feature type="transmembrane region" description="Helical" evidence="10">
    <location>
        <begin position="396"/>
        <end position="417"/>
    </location>
</feature>
<dbReference type="Gene3D" id="3.10.580.10">
    <property type="entry name" value="CBS-domain"/>
    <property type="match status" value="1"/>
</dbReference>
<evidence type="ECO:0000256" key="3">
    <source>
        <dbReference type="ARBA" id="ARBA00022692"/>
    </source>
</evidence>
<evidence type="ECO:0000256" key="2">
    <source>
        <dbReference type="ARBA" id="ARBA00022448"/>
    </source>
</evidence>
<dbReference type="SMART" id="SM00116">
    <property type="entry name" value="CBS"/>
    <property type="match status" value="2"/>
</dbReference>